<dbReference type="CDD" id="cd00024">
    <property type="entry name" value="CD_CSD"/>
    <property type="match status" value="1"/>
</dbReference>
<feature type="compositionally biased region" description="Polar residues" evidence="4">
    <location>
        <begin position="252"/>
        <end position="264"/>
    </location>
</feature>
<evidence type="ECO:0000313" key="7">
    <source>
        <dbReference type="Proteomes" id="UP000030651"/>
    </source>
</evidence>
<feature type="compositionally biased region" description="Low complexity" evidence="4">
    <location>
        <begin position="200"/>
        <end position="215"/>
    </location>
</feature>
<dbReference type="KEGG" id="pfy:PFICI_07142"/>
<dbReference type="EMBL" id="KI912112">
    <property type="protein sequence ID" value="ETS82140.1"/>
    <property type="molecule type" value="Genomic_DNA"/>
</dbReference>
<dbReference type="InterPro" id="IPR000953">
    <property type="entry name" value="Chromo/chromo_shadow_dom"/>
</dbReference>
<dbReference type="PROSITE" id="PS50013">
    <property type="entry name" value="CHROMO_2"/>
    <property type="match status" value="1"/>
</dbReference>
<dbReference type="GeneID" id="19272155"/>
<dbReference type="HOGENOM" id="CLU_809188_0_0_1"/>
<dbReference type="SUPFAM" id="SSF54160">
    <property type="entry name" value="Chromo domain-like"/>
    <property type="match status" value="1"/>
</dbReference>
<keyword evidence="7" id="KW-1185">Reference proteome</keyword>
<feature type="domain" description="Chromo" evidence="5">
    <location>
        <begin position="278"/>
        <end position="338"/>
    </location>
</feature>
<evidence type="ECO:0000256" key="1">
    <source>
        <dbReference type="ARBA" id="ARBA00004123"/>
    </source>
</evidence>
<dbReference type="PROSITE" id="PS00598">
    <property type="entry name" value="CHROMO_1"/>
    <property type="match status" value="1"/>
</dbReference>
<dbReference type="Pfam" id="PF00385">
    <property type="entry name" value="Chromo"/>
    <property type="match status" value="1"/>
</dbReference>
<dbReference type="InterPro" id="IPR023780">
    <property type="entry name" value="Chromo_domain"/>
</dbReference>
<keyword evidence="3" id="KW-0539">Nucleus</keyword>
<dbReference type="RefSeq" id="XP_007833914.1">
    <property type="nucleotide sequence ID" value="XM_007835723.1"/>
</dbReference>
<proteinExistence type="predicted"/>
<sequence length="343" mass="37759">MPSPVSKDDHAREDEEIPQVASDLIEVNVDNQESGKHADNGLSLELNTNPKPSDEAPKKRGRPSKKGKKLPSTPIKTSSPVLEKMSSKKATPTVVRLSEGDNDEDDSGNDSGEVNVEFDLPAISELFSKEKRARELSEDDNAGELEVRPKKRGRTSKNVKTAIVEQENEGSQPARKPRGRPRKSASAAQASDGAKKSAESISLSKKSDKSASPAKVGDHAPRRSSRAASESAKVNMSEQTKKQKQPAIKTDFLSSKGKNITQQPARRGRGRPKKETFFAVEKLVNKKVDKGGVTKYHVKWENYADTENTWEPVENLKGCMHLVEAYDKKEARNAKRPKKTKKA</sequence>
<dbReference type="eggNOG" id="KOG1911">
    <property type="taxonomic scope" value="Eukaryota"/>
</dbReference>
<comment type="subunit">
    <text evidence="2">Component of the NuA4 histone acetyltransferase complex.</text>
</comment>
<dbReference type="OrthoDB" id="433924at2759"/>
<feature type="compositionally biased region" description="Basic and acidic residues" evidence="4">
    <location>
        <begin position="1"/>
        <end position="13"/>
    </location>
</feature>
<dbReference type="InterPro" id="IPR023779">
    <property type="entry name" value="Chromodomain_CS"/>
</dbReference>
<dbReference type="SMART" id="SM00298">
    <property type="entry name" value="CHROMO"/>
    <property type="match status" value="1"/>
</dbReference>
<dbReference type="InterPro" id="IPR016197">
    <property type="entry name" value="Chromo-like_dom_sf"/>
</dbReference>
<feature type="compositionally biased region" description="Basic and acidic residues" evidence="4">
    <location>
        <begin position="127"/>
        <end position="136"/>
    </location>
</feature>
<dbReference type="InterPro" id="IPR051219">
    <property type="entry name" value="Heterochromatin_chromo-domain"/>
</dbReference>
<protein>
    <recommendedName>
        <fullName evidence="5">Chromo domain-containing protein</fullName>
    </recommendedName>
</protein>
<evidence type="ECO:0000256" key="2">
    <source>
        <dbReference type="ARBA" id="ARBA00011353"/>
    </source>
</evidence>
<dbReference type="PRINTS" id="PR00929">
    <property type="entry name" value="ATHOOK"/>
</dbReference>
<dbReference type="Gene3D" id="2.40.50.40">
    <property type="match status" value="1"/>
</dbReference>
<dbReference type="InParanoid" id="W3X7V7"/>
<name>W3X7V7_PESFW</name>
<comment type="subcellular location">
    <subcellularLocation>
        <location evidence="1">Nucleus</location>
    </subcellularLocation>
</comment>
<dbReference type="PANTHER" id="PTHR22812">
    <property type="entry name" value="CHROMOBOX PROTEIN"/>
    <property type="match status" value="1"/>
</dbReference>
<dbReference type="SMART" id="SM00384">
    <property type="entry name" value="AT_hook"/>
    <property type="match status" value="4"/>
</dbReference>
<dbReference type="AlphaFoldDB" id="W3X7V7"/>
<accession>W3X7V7</accession>
<dbReference type="GO" id="GO:0003677">
    <property type="term" value="F:DNA binding"/>
    <property type="evidence" value="ECO:0007669"/>
    <property type="project" value="InterPro"/>
</dbReference>
<dbReference type="InterPro" id="IPR017956">
    <property type="entry name" value="AT_hook_DNA-bd_motif"/>
</dbReference>
<dbReference type="Proteomes" id="UP000030651">
    <property type="component" value="Unassembled WGS sequence"/>
</dbReference>
<gene>
    <name evidence="6" type="ORF">PFICI_07142</name>
</gene>
<evidence type="ECO:0000259" key="5">
    <source>
        <dbReference type="PROSITE" id="PS50013"/>
    </source>
</evidence>
<organism evidence="6 7">
    <name type="scientific">Pestalotiopsis fici (strain W106-1 / CGMCC3.15140)</name>
    <dbReference type="NCBI Taxonomy" id="1229662"/>
    <lineage>
        <taxon>Eukaryota</taxon>
        <taxon>Fungi</taxon>
        <taxon>Dikarya</taxon>
        <taxon>Ascomycota</taxon>
        <taxon>Pezizomycotina</taxon>
        <taxon>Sordariomycetes</taxon>
        <taxon>Xylariomycetidae</taxon>
        <taxon>Amphisphaeriales</taxon>
        <taxon>Sporocadaceae</taxon>
        <taxon>Pestalotiopsis</taxon>
    </lineage>
</organism>
<dbReference type="GO" id="GO:0006338">
    <property type="term" value="P:chromatin remodeling"/>
    <property type="evidence" value="ECO:0007669"/>
    <property type="project" value="UniProtKB-ARBA"/>
</dbReference>
<dbReference type="GO" id="GO:0005634">
    <property type="term" value="C:nucleus"/>
    <property type="evidence" value="ECO:0007669"/>
    <property type="project" value="UniProtKB-SubCell"/>
</dbReference>
<reference evidence="7" key="1">
    <citation type="journal article" date="2015" name="BMC Genomics">
        <title>Genomic and transcriptomic analysis of the endophytic fungus Pestalotiopsis fici reveals its lifestyle and high potential for synthesis of natural products.</title>
        <authorList>
            <person name="Wang X."/>
            <person name="Zhang X."/>
            <person name="Liu L."/>
            <person name="Xiang M."/>
            <person name="Wang W."/>
            <person name="Sun X."/>
            <person name="Che Y."/>
            <person name="Guo L."/>
            <person name="Liu G."/>
            <person name="Guo L."/>
            <person name="Wang C."/>
            <person name="Yin W.B."/>
            <person name="Stadler M."/>
            <person name="Zhang X."/>
            <person name="Liu X."/>
        </authorList>
    </citation>
    <scope>NUCLEOTIDE SEQUENCE [LARGE SCALE GENOMIC DNA]</scope>
    <source>
        <strain evidence="7">W106-1 / CGMCC3.15140</strain>
    </source>
</reference>
<evidence type="ECO:0000313" key="6">
    <source>
        <dbReference type="EMBL" id="ETS82140.1"/>
    </source>
</evidence>
<evidence type="ECO:0000256" key="3">
    <source>
        <dbReference type="ARBA" id="ARBA00023242"/>
    </source>
</evidence>
<dbReference type="STRING" id="1229662.W3X7V7"/>
<feature type="region of interest" description="Disordered" evidence="4">
    <location>
        <begin position="1"/>
        <end position="276"/>
    </location>
</feature>
<feature type="compositionally biased region" description="Basic residues" evidence="4">
    <location>
        <begin position="59"/>
        <end position="69"/>
    </location>
</feature>
<evidence type="ECO:0000256" key="4">
    <source>
        <dbReference type="SAM" id="MobiDB-lite"/>
    </source>
</evidence>
<dbReference type="OMA" id="KWENYAD"/>